<evidence type="ECO:0000313" key="1">
    <source>
        <dbReference type="EMBL" id="MBB6164742.1"/>
    </source>
</evidence>
<comment type="caution">
    <text evidence="1">The sequence shown here is derived from an EMBL/GenBank/DDBJ whole genome shotgun (WGS) entry which is preliminary data.</text>
</comment>
<sequence>MRRHELSDEEWTIIAPLLPTNTRGVERVDDRRVFNGILLALQNRIVLARRAGTLWPAHDTLQSVFPLAQSRCLGCLLGAVSKCYDGDIVMIESSCVRVHQHGANAKKGAADPCMGRSRGGLTTKIHALVDADGLSVRLELPHVRRPMILWLRSC</sequence>
<organism evidence="1 2">
    <name type="scientific">Rhizobium wenxiniae</name>
    <dbReference type="NCBI Taxonomy" id="1737357"/>
    <lineage>
        <taxon>Bacteria</taxon>
        <taxon>Pseudomonadati</taxon>
        <taxon>Pseudomonadota</taxon>
        <taxon>Alphaproteobacteria</taxon>
        <taxon>Hyphomicrobiales</taxon>
        <taxon>Rhizobiaceae</taxon>
        <taxon>Rhizobium/Agrobacterium group</taxon>
        <taxon>Rhizobium</taxon>
    </lineage>
</organism>
<proteinExistence type="predicted"/>
<gene>
    <name evidence="1" type="ORF">HNQ72_004587</name>
</gene>
<accession>A0A7X0D1S2</accession>
<dbReference type="PANTHER" id="PTHR46637:SF1">
    <property type="entry name" value="BLL5188 PROTEIN"/>
    <property type="match status" value="1"/>
</dbReference>
<reference evidence="1 2" key="1">
    <citation type="submission" date="2020-08" db="EMBL/GenBank/DDBJ databases">
        <title>Genomic Encyclopedia of Type Strains, Phase IV (KMG-IV): sequencing the most valuable type-strain genomes for metagenomic binning, comparative biology and taxonomic classification.</title>
        <authorList>
            <person name="Goeker M."/>
        </authorList>
    </citation>
    <scope>NUCLEOTIDE SEQUENCE [LARGE SCALE GENOMIC DNA]</scope>
    <source>
        <strain evidence="1 2">DSM 100734</strain>
    </source>
</reference>
<keyword evidence="2" id="KW-1185">Reference proteome</keyword>
<name>A0A7X0D1S2_9HYPH</name>
<dbReference type="PANTHER" id="PTHR46637">
    <property type="entry name" value="TIS1421-TRANSPOSASE PROTEIN A"/>
    <property type="match status" value="1"/>
</dbReference>
<dbReference type="Proteomes" id="UP000547879">
    <property type="component" value="Unassembled WGS sequence"/>
</dbReference>
<dbReference type="AlphaFoldDB" id="A0A7X0D1S2"/>
<protein>
    <submittedName>
        <fullName evidence="1">Transposase</fullName>
    </submittedName>
</protein>
<evidence type="ECO:0000313" key="2">
    <source>
        <dbReference type="Proteomes" id="UP000547879"/>
    </source>
</evidence>
<dbReference type="InterPro" id="IPR052909">
    <property type="entry name" value="Transposase_6_like"/>
</dbReference>
<dbReference type="EMBL" id="JACHEG010000006">
    <property type="protein sequence ID" value="MBB6164742.1"/>
    <property type="molecule type" value="Genomic_DNA"/>
</dbReference>